<evidence type="ECO:0000313" key="2">
    <source>
        <dbReference type="Proteomes" id="UP000293638"/>
    </source>
</evidence>
<proteinExistence type="predicted"/>
<name>A0A4Q7NNU9_9ACTN</name>
<reference evidence="1 2" key="1">
    <citation type="submission" date="2019-02" db="EMBL/GenBank/DDBJ databases">
        <title>Genomic Encyclopedia of Type Strains, Phase IV (KMG-IV): sequencing the most valuable type-strain genomes for metagenomic binning, comparative biology and taxonomic classification.</title>
        <authorList>
            <person name="Goeker M."/>
        </authorList>
    </citation>
    <scope>NUCLEOTIDE SEQUENCE [LARGE SCALE GENOMIC DNA]</scope>
    <source>
        <strain evidence="1 2">DSM 45622</strain>
    </source>
</reference>
<protein>
    <recommendedName>
        <fullName evidence="3">Lipoprotein</fullName>
    </recommendedName>
</protein>
<dbReference type="AlphaFoldDB" id="A0A4Q7NNU9"/>
<dbReference type="OrthoDB" id="3478285at2"/>
<keyword evidence="2" id="KW-1185">Reference proteome</keyword>
<dbReference type="RefSeq" id="WP_130493121.1">
    <property type="nucleotide sequence ID" value="NZ_SGXD01000003.1"/>
</dbReference>
<dbReference type="Proteomes" id="UP000293638">
    <property type="component" value="Unassembled WGS sequence"/>
</dbReference>
<dbReference type="EMBL" id="SGXD01000003">
    <property type="protein sequence ID" value="RZS86911.1"/>
    <property type="molecule type" value="Genomic_DNA"/>
</dbReference>
<comment type="caution">
    <text evidence="1">The sequence shown here is derived from an EMBL/GenBank/DDBJ whole genome shotgun (WGS) entry which is preliminary data.</text>
</comment>
<gene>
    <name evidence="1" type="ORF">EV189_2329</name>
</gene>
<organism evidence="1 2">
    <name type="scientific">Motilibacter rhizosphaerae</name>
    <dbReference type="NCBI Taxonomy" id="598652"/>
    <lineage>
        <taxon>Bacteria</taxon>
        <taxon>Bacillati</taxon>
        <taxon>Actinomycetota</taxon>
        <taxon>Actinomycetes</taxon>
        <taxon>Motilibacterales</taxon>
        <taxon>Motilibacteraceae</taxon>
        <taxon>Motilibacter</taxon>
    </lineage>
</organism>
<sequence>MRRALPLLPLALLIAACGPDDVTVDRLQTSLQTSFDRLYVRQQARLGTAGLSEEAVSARASCAKPGSASRSGAGEWTCTLRWFAADGSPLEADYDVSAKAGGCWTATGQQAVVGAPELSAPDGSRFVNPVYGIDGCFGT</sequence>
<evidence type="ECO:0000313" key="1">
    <source>
        <dbReference type="EMBL" id="RZS86911.1"/>
    </source>
</evidence>
<dbReference type="PROSITE" id="PS51257">
    <property type="entry name" value="PROKAR_LIPOPROTEIN"/>
    <property type="match status" value="1"/>
</dbReference>
<accession>A0A4Q7NNU9</accession>
<evidence type="ECO:0008006" key="3">
    <source>
        <dbReference type="Google" id="ProtNLM"/>
    </source>
</evidence>